<dbReference type="Gene3D" id="3.30.40.10">
    <property type="entry name" value="Zinc/RING finger domain, C3HC4 (zinc finger)"/>
    <property type="match status" value="1"/>
</dbReference>
<dbReference type="GO" id="GO:0006511">
    <property type="term" value="P:ubiquitin-dependent protein catabolic process"/>
    <property type="evidence" value="ECO:0007669"/>
    <property type="project" value="TreeGrafter"/>
</dbReference>
<proteinExistence type="predicted"/>
<comment type="subcellular location">
    <subcellularLocation>
        <location evidence="1">Nucleus</location>
    </subcellularLocation>
</comment>
<dbReference type="GO" id="GO:0005634">
    <property type="term" value="C:nucleus"/>
    <property type="evidence" value="ECO:0007669"/>
    <property type="project" value="UniProtKB-SubCell"/>
</dbReference>
<dbReference type="SMART" id="SM01180">
    <property type="entry name" value="DWNN"/>
    <property type="match status" value="1"/>
</dbReference>
<evidence type="ECO:0000256" key="2">
    <source>
        <dbReference type="ARBA" id="ARBA00022723"/>
    </source>
</evidence>
<dbReference type="InterPro" id="IPR033489">
    <property type="entry name" value="RBBP6"/>
</dbReference>
<dbReference type="SUPFAM" id="SSF57850">
    <property type="entry name" value="RING/U-box"/>
    <property type="match status" value="1"/>
</dbReference>
<dbReference type="InterPro" id="IPR013083">
    <property type="entry name" value="Znf_RING/FYVE/PHD"/>
</dbReference>
<feature type="region of interest" description="Disordered" evidence="6">
    <location>
        <begin position="553"/>
        <end position="603"/>
    </location>
</feature>
<dbReference type="GO" id="GO:0006397">
    <property type="term" value="P:mRNA processing"/>
    <property type="evidence" value="ECO:0007669"/>
    <property type="project" value="InterPro"/>
</dbReference>
<evidence type="ECO:0000259" key="7">
    <source>
        <dbReference type="PROSITE" id="PS51282"/>
    </source>
</evidence>
<dbReference type="PANTHER" id="PTHR15439:SF0">
    <property type="entry name" value="CELL DIVISION CYCLE AND APOPTOSIS REGULATOR PROTEIN 1-RELATED"/>
    <property type="match status" value="1"/>
</dbReference>
<keyword evidence="5" id="KW-0539">Nucleus</keyword>
<dbReference type="Proteomes" id="UP000327013">
    <property type="component" value="Chromosome 7"/>
</dbReference>
<dbReference type="InterPro" id="IPR025829">
    <property type="entry name" value="Zn_knuckle_CX2CX3GHX4C"/>
</dbReference>
<evidence type="ECO:0000256" key="3">
    <source>
        <dbReference type="ARBA" id="ARBA00022771"/>
    </source>
</evidence>
<feature type="region of interest" description="Disordered" evidence="6">
    <location>
        <begin position="383"/>
        <end position="427"/>
    </location>
</feature>
<dbReference type="Gene3D" id="3.10.20.90">
    <property type="entry name" value="Phosphatidylinositol 3-kinase Catalytic Subunit, Chain A, domain 1"/>
    <property type="match status" value="1"/>
</dbReference>
<keyword evidence="9" id="KW-1185">Reference proteome</keyword>
<dbReference type="Pfam" id="PF08783">
    <property type="entry name" value="DWNN"/>
    <property type="match status" value="1"/>
</dbReference>
<keyword evidence="4" id="KW-0862">Zinc</keyword>
<dbReference type="GO" id="GO:0008270">
    <property type="term" value="F:zinc ion binding"/>
    <property type="evidence" value="ECO:0007669"/>
    <property type="project" value="UniProtKB-KW"/>
</dbReference>
<dbReference type="AlphaFoldDB" id="A0A5N6RJ62"/>
<evidence type="ECO:0000256" key="1">
    <source>
        <dbReference type="ARBA" id="ARBA00004123"/>
    </source>
</evidence>
<evidence type="ECO:0000313" key="8">
    <source>
        <dbReference type="EMBL" id="KAE8099544.1"/>
    </source>
</evidence>
<accession>A0A5N6RJ62</accession>
<evidence type="ECO:0000256" key="4">
    <source>
        <dbReference type="ARBA" id="ARBA00022833"/>
    </source>
</evidence>
<dbReference type="InterPro" id="IPR014891">
    <property type="entry name" value="DWNN_domain"/>
</dbReference>
<name>A0A5N6RJ62_9ROSI</name>
<dbReference type="PROSITE" id="PS51282">
    <property type="entry name" value="DWNN"/>
    <property type="match status" value="1"/>
</dbReference>
<feature type="domain" description="DWNN" evidence="7">
    <location>
        <begin position="3"/>
        <end position="76"/>
    </location>
</feature>
<sequence length="603" mass="66367">MAVYYRYSSERLFDSIAINVPFISVGNFKERIFESKRFGRGKDFDLVVTSANTNEEYLDEAMLIPKNSSVLIRRVPGWPRMPIVADRVLMVENKMVNSKPEKSNLSASDACAMKYPEYSEWDDFGDDVYAIPEVPPVQSSNPTAGTPPTNIADEESKIKALIDTPALDCLRQGSDGFGLSRGFGRGIGGGAGFEWKTPPQGYVCHRCKVPGHFIQHCPTNGDPKFDIKRVKPPTGIPKSMLMATPDGSYVLSSGAVAVLNPNEAAFEKEMEGLPSTCSVGELPPELHCRLCKEVMKDAVLTSKCCFESFCDKCIRNHIISKAMCVCGKRNILADDLLPNKTLRHTINRILNGGNSSSENTGSTFPVRDMESAHCLLPKVPSPTLSAASKGEQKPSPINEETPKIQETRDEGHAAISPLRTAKRRRTENAADISEFTHESVSVREQTTSLGSVPLAKEEVHQKVATSEADLQWKTSQDLAAENNMMPFGSSAFNPYWTGMQPGIDGRLVPYPGAIMPYMGFGMHPCDMPFGAQGYMFPPIPPQRAFSKDCEFEKKQSHHHRAAKRKSEPYGDGEVSKKRTKTATATAHSTYHRPSPSFCAQIST</sequence>
<dbReference type="GO" id="GO:0061630">
    <property type="term" value="F:ubiquitin protein ligase activity"/>
    <property type="evidence" value="ECO:0007669"/>
    <property type="project" value="InterPro"/>
</dbReference>
<dbReference type="EMBL" id="CM017327">
    <property type="protein sequence ID" value="KAE8099544.1"/>
    <property type="molecule type" value="Genomic_DNA"/>
</dbReference>
<evidence type="ECO:0000313" key="9">
    <source>
        <dbReference type="Proteomes" id="UP000327013"/>
    </source>
</evidence>
<evidence type="ECO:0000256" key="5">
    <source>
        <dbReference type="ARBA" id="ARBA00023242"/>
    </source>
</evidence>
<feature type="compositionally biased region" description="Basic and acidic residues" evidence="6">
    <location>
        <begin position="564"/>
        <end position="576"/>
    </location>
</feature>
<dbReference type="GO" id="GO:0016567">
    <property type="term" value="P:protein ubiquitination"/>
    <property type="evidence" value="ECO:0007669"/>
    <property type="project" value="InterPro"/>
</dbReference>
<dbReference type="Pfam" id="PF13696">
    <property type="entry name" value="zf-CCHC_2"/>
    <property type="match status" value="1"/>
</dbReference>
<dbReference type="PANTHER" id="PTHR15439">
    <property type="entry name" value="RETINOBLASTOMA-BINDING PROTEIN 6"/>
    <property type="match status" value="1"/>
</dbReference>
<dbReference type="Gene3D" id="4.10.60.10">
    <property type="entry name" value="Zinc finger, CCHC-type"/>
    <property type="match status" value="1"/>
</dbReference>
<protein>
    <recommendedName>
        <fullName evidence="7">DWNN domain-containing protein</fullName>
    </recommendedName>
</protein>
<keyword evidence="3" id="KW-0863">Zinc-finger</keyword>
<evidence type="ECO:0000256" key="6">
    <source>
        <dbReference type="SAM" id="MobiDB-lite"/>
    </source>
</evidence>
<organism evidence="8 9">
    <name type="scientific">Carpinus fangiana</name>
    <dbReference type="NCBI Taxonomy" id="176857"/>
    <lineage>
        <taxon>Eukaryota</taxon>
        <taxon>Viridiplantae</taxon>
        <taxon>Streptophyta</taxon>
        <taxon>Embryophyta</taxon>
        <taxon>Tracheophyta</taxon>
        <taxon>Spermatophyta</taxon>
        <taxon>Magnoliopsida</taxon>
        <taxon>eudicotyledons</taxon>
        <taxon>Gunneridae</taxon>
        <taxon>Pentapetalae</taxon>
        <taxon>rosids</taxon>
        <taxon>fabids</taxon>
        <taxon>Fagales</taxon>
        <taxon>Betulaceae</taxon>
        <taxon>Carpinus</taxon>
    </lineage>
</organism>
<keyword evidence="2" id="KW-0479">Metal-binding</keyword>
<feature type="compositionally biased region" description="Basic and acidic residues" evidence="6">
    <location>
        <begin position="400"/>
        <end position="412"/>
    </location>
</feature>
<dbReference type="OrthoDB" id="106784at2759"/>
<gene>
    <name evidence="8" type="ORF">FH972_017519</name>
</gene>
<dbReference type="CDD" id="cd16620">
    <property type="entry name" value="vRING-HC-C4C4_RBBP6"/>
    <property type="match status" value="1"/>
</dbReference>
<reference evidence="8 9" key="1">
    <citation type="submission" date="2019-06" db="EMBL/GenBank/DDBJ databases">
        <title>A chromosomal-level reference genome of Carpinus fangiana (Coryloideae, Betulaceae).</title>
        <authorList>
            <person name="Yang X."/>
            <person name="Wang Z."/>
            <person name="Zhang L."/>
            <person name="Hao G."/>
            <person name="Liu J."/>
            <person name="Yang Y."/>
        </authorList>
    </citation>
    <scope>NUCLEOTIDE SEQUENCE [LARGE SCALE GENOMIC DNA]</scope>
    <source>
        <strain evidence="8">Cfa_2016G</strain>
        <tissue evidence="8">Leaf</tissue>
    </source>
</reference>